<evidence type="ECO:0000313" key="2">
    <source>
        <dbReference type="WBParaSite" id="PS1159_v2.g14670.t1"/>
    </source>
</evidence>
<dbReference type="Proteomes" id="UP000887580">
    <property type="component" value="Unplaced"/>
</dbReference>
<dbReference type="WBParaSite" id="PS1159_v2.g14670.t1">
    <property type="protein sequence ID" value="PS1159_v2.g14670.t1"/>
    <property type="gene ID" value="PS1159_v2.g14670"/>
</dbReference>
<name>A0AC35F9X4_9BILA</name>
<accession>A0AC35F9X4</accession>
<protein>
    <submittedName>
        <fullName evidence="2">SCP domain-containing protein</fullName>
    </submittedName>
</protein>
<organism evidence="1 2">
    <name type="scientific">Panagrolaimus sp. PS1159</name>
    <dbReference type="NCBI Taxonomy" id="55785"/>
    <lineage>
        <taxon>Eukaryota</taxon>
        <taxon>Metazoa</taxon>
        <taxon>Ecdysozoa</taxon>
        <taxon>Nematoda</taxon>
        <taxon>Chromadorea</taxon>
        <taxon>Rhabditida</taxon>
        <taxon>Tylenchina</taxon>
        <taxon>Panagrolaimomorpha</taxon>
        <taxon>Panagrolaimoidea</taxon>
        <taxon>Panagrolaimidae</taxon>
        <taxon>Panagrolaimus</taxon>
    </lineage>
</organism>
<proteinExistence type="predicted"/>
<reference evidence="2" key="1">
    <citation type="submission" date="2022-11" db="UniProtKB">
        <authorList>
            <consortium name="WormBaseParasite"/>
        </authorList>
    </citation>
    <scope>IDENTIFICATION</scope>
</reference>
<sequence length="151" mass="17009">MNSNEIENYRREQLDAINYYRQLHGVPSLLLDNKITRDAQAWADHLARIGQLVHSNTNYGENLASGYPLSHVNPATLWYSGVSRINFSNVERSTDCLHFTQIVWKSSKKIGIGISRSSNTGKYYIVANFDPAGNMRGSFAENVPSPLNTNF</sequence>
<evidence type="ECO:0000313" key="1">
    <source>
        <dbReference type="Proteomes" id="UP000887580"/>
    </source>
</evidence>